<comment type="subcellular location">
    <subcellularLocation>
        <location evidence="1">Cell membrane</location>
        <topology evidence="1">Multi-pass membrane protein</topology>
    </subcellularLocation>
</comment>
<dbReference type="GO" id="GO:0005886">
    <property type="term" value="C:plasma membrane"/>
    <property type="evidence" value="ECO:0007669"/>
    <property type="project" value="UniProtKB-SubCell"/>
</dbReference>
<organism evidence="8 9">
    <name type="scientific">Helcococcus ovis</name>
    <dbReference type="NCBI Taxonomy" id="72026"/>
    <lineage>
        <taxon>Bacteria</taxon>
        <taxon>Bacillati</taxon>
        <taxon>Bacillota</taxon>
        <taxon>Tissierellia</taxon>
        <taxon>Tissierellales</taxon>
        <taxon>Peptoniphilaceae</taxon>
        <taxon>Helcococcus</taxon>
    </lineage>
</organism>
<dbReference type="EMBL" id="SCFR01000017">
    <property type="protein sequence ID" value="TFF65673.1"/>
    <property type="molecule type" value="Genomic_DNA"/>
</dbReference>
<dbReference type="PANTHER" id="PTHR35007:SF1">
    <property type="entry name" value="PILUS ASSEMBLY PROTEIN"/>
    <property type="match status" value="1"/>
</dbReference>
<dbReference type="Pfam" id="PF00482">
    <property type="entry name" value="T2SSF"/>
    <property type="match status" value="1"/>
</dbReference>
<evidence type="ECO:0000256" key="6">
    <source>
        <dbReference type="SAM" id="Phobius"/>
    </source>
</evidence>
<feature type="domain" description="Type II secretion system protein GspF" evidence="7">
    <location>
        <begin position="145"/>
        <end position="266"/>
    </location>
</feature>
<evidence type="ECO:0000256" key="2">
    <source>
        <dbReference type="ARBA" id="ARBA00022475"/>
    </source>
</evidence>
<feature type="transmembrane region" description="Helical" evidence="6">
    <location>
        <begin position="6"/>
        <end position="26"/>
    </location>
</feature>
<dbReference type="PANTHER" id="PTHR35007">
    <property type="entry name" value="INTEGRAL MEMBRANE PROTEIN-RELATED"/>
    <property type="match status" value="1"/>
</dbReference>
<proteinExistence type="predicted"/>
<keyword evidence="9" id="KW-1185">Reference proteome</keyword>
<evidence type="ECO:0000256" key="3">
    <source>
        <dbReference type="ARBA" id="ARBA00022692"/>
    </source>
</evidence>
<sequence>MNLFNLIIMFLMGLSLYFIIVALFNAKDSKKSFLKKRLAKISNLNNKADASKNKKSILSFILVSNDFKKDLRASGIKLKAEEYVAIWVAFTVLPILLHSLLNGFSVISVIFGILGFFVVPFWTKISKKKRKQAFNNQLNDALMIIANSLRSGFTFRHAIARVSEDLPDPIGEELKRVIREVNYGVNLEKSLRELAEKMESRELDMVTSAVSIQQRSGGNLAEILDKVSKTISDRINMKKKIRALTAQGRVGGIVIAMIPPFIALALSFINPQYLSPFFNTAGGIAILIFSVIWEILGFIVINKMVDIEY</sequence>
<feature type="transmembrane region" description="Helical" evidence="6">
    <location>
        <begin position="103"/>
        <end position="122"/>
    </location>
</feature>
<dbReference type="InterPro" id="IPR042094">
    <property type="entry name" value="T2SS_GspF_sf"/>
</dbReference>
<dbReference type="AlphaFoldDB" id="A0A4R9C2H3"/>
<evidence type="ECO:0000259" key="7">
    <source>
        <dbReference type="Pfam" id="PF00482"/>
    </source>
</evidence>
<evidence type="ECO:0000256" key="1">
    <source>
        <dbReference type="ARBA" id="ARBA00004651"/>
    </source>
</evidence>
<dbReference type="InterPro" id="IPR018076">
    <property type="entry name" value="T2SS_GspF_dom"/>
</dbReference>
<comment type="caution">
    <text evidence="8">The sequence shown here is derived from an EMBL/GenBank/DDBJ whole genome shotgun (WGS) entry which is preliminary data.</text>
</comment>
<evidence type="ECO:0000256" key="4">
    <source>
        <dbReference type="ARBA" id="ARBA00022989"/>
    </source>
</evidence>
<evidence type="ECO:0000256" key="5">
    <source>
        <dbReference type="ARBA" id="ARBA00023136"/>
    </source>
</evidence>
<keyword evidence="2" id="KW-1003">Cell membrane</keyword>
<keyword evidence="5 6" id="KW-0472">Membrane</keyword>
<dbReference type="RefSeq" id="WP_134768857.1">
    <property type="nucleotide sequence ID" value="NZ_JBFNFK010000023.1"/>
</dbReference>
<dbReference type="Proteomes" id="UP000297454">
    <property type="component" value="Unassembled WGS sequence"/>
</dbReference>
<evidence type="ECO:0000313" key="9">
    <source>
        <dbReference type="Proteomes" id="UP000297454"/>
    </source>
</evidence>
<keyword evidence="4 6" id="KW-1133">Transmembrane helix</keyword>
<gene>
    <name evidence="8" type="ORF">EQF91_05395</name>
</gene>
<accession>A0A4R9C2H3</accession>
<feature type="transmembrane region" description="Helical" evidence="6">
    <location>
        <begin position="248"/>
        <end position="269"/>
    </location>
</feature>
<feature type="transmembrane region" description="Helical" evidence="6">
    <location>
        <begin position="80"/>
        <end position="97"/>
    </location>
</feature>
<keyword evidence="3 6" id="KW-0812">Transmembrane</keyword>
<protein>
    <submittedName>
        <fullName evidence="8">Type II secretion protein F</fullName>
    </submittedName>
</protein>
<name>A0A4R9C2H3_9FIRM</name>
<feature type="transmembrane region" description="Helical" evidence="6">
    <location>
        <begin position="281"/>
        <end position="301"/>
    </location>
</feature>
<reference evidence="8 9" key="1">
    <citation type="submission" date="2019-01" db="EMBL/GenBank/DDBJ databases">
        <title>Draft Genome Sequences of Helcococcus ovis Strains Isolated from the Uterus and Vagina of Dairy Cows with Metritis.</title>
        <authorList>
            <person name="Cunha F."/>
            <person name="Jeon S.J."/>
            <person name="Kutzer P."/>
            <person name="Galvao K.N."/>
        </authorList>
    </citation>
    <scope>NUCLEOTIDE SEQUENCE [LARGE SCALE GENOMIC DNA]</scope>
    <source>
        <strain evidence="8 9">KG-37</strain>
    </source>
</reference>
<evidence type="ECO:0000313" key="8">
    <source>
        <dbReference type="EMBL" id="TFF65673.1"/>
    </source>
</evidence>
<dbReference type="Gene3D" id="1.20.81.30">
    <property type="entry name" value="Type II secretion system (T2SS), domain F"/>
    <property type="match status" value="1"/>
</dbReference>